<dbReference type="EMBL" id="ADFV01078520">
    <property type="status" value="NOT_ANNOTATED_CDS"/>
    <property type="molecule type" value="Genomic_DNA"/>
</dbReference>
<keyword evidence="2" id="KW-1017">Isopeptide bond</keyword>
<feature type="compositionally biased region" description="Basic and acidic residues" evidence="9">
    <location>
        <begin position="793"/>
        <end position="813"/>
    </location>
</feature>
<dbReference type="InterPro" id="IPR026317">
    <property type="entry name" value="P_C10"/>
</dbReference>
<feature type="compositionally biased region" description="Pro residues" evidence="9">
    <location>
        <begin position="530"/>
        <end position="542"/>
    </location>
</feature>
<dbReference type="PANTHER" id="PTHR13859:SF9">
    <property type="entry name" value="ATROPHIN-1"/>
    <property type="match status" value="1"/>
</dbReference>
<organism evidence="10 11">
    <name type="scientific">Nomascus leucogenys</name>
    <name type="common">Northern white-cheeked gibbon</name>
    <name type="synonym">Hylobates leucogenys</name>
    <dbReference type="NCBI Taxonomy" id="61853"/>
    <lineage>
        <taxon>Eukaryota</taxon>
        <taxon>Metazoa</taxon>
        <taxon>Chordata</taxon>
        <taxon>Craniata</taxon>
        <taxon>Vertebrata</taxon>
        <taxon>Euteleostomi</taxon>
        <taxon>Mammalia</taxon>
        <taxon>Eutheria</taxon>
        <taxon>Euarchontoglires</taxon>
        <taxon>Primates</taxon>
        <taxon>Haplorrhini</taxon>
        <taxon>Catarrhini</taxon>
        <taxon>Hylobatidae</taxon>
        <taxon>Nomascus</taxon>
    </lineage>
</organism>
<evidence type="ECO:0000256" key="7">
    <source>
        <dbReference type="ARBA" id="ARBA00023163"/>
    </source>
</evidence>
<feature type="compositionally biased region" description="Low complexity" evidence="9">
    <location>
        <begin position="375"/>
        <end position="410"/>
    </location>
</feature>
<evidence type="ECO:0000256" key="8">
    <source>
        <dbReference type="ARBA" id="ARBA00023242"/>
    </source>
</evidence>
<dbReference type="EMBL" id="ADFV01078519">
    <property type="status" value="NOT_ANNOTATED_CDS"/>
    <property type="molecule type" value="Genomic_DNA"/>
</dbReference>
<keyword evidence="6" id="KW-0805">Transcription regulation</keyword>
<dbReference type="STRING" id="61853.ENSNLEP00000028335"/>
<dbReference type="GO" id="GO:0009791">
    <property type="term" value="P:post-embryonic development"/>
    <property type="evidence" value="ECO:0007669"/>
    <property type="project" value="Ensembl"/>
</dbReference>
<keyword evidence="7" id="KW-0804">Transcription</keyword>
<evidence type="ECO:0000256" key="5">
    <source>
        <dbReference type="ARBA" id="ARBA00022990"/>
    </source>
</evidence>
<evidence type="ECO:0000313" key="10">
    <source>
        <dbReference type="Ensembl" id="ENSNLEP00000028335.1"/>
    </source>
</evidence>
<feature type="compositionally biased region" description="Polar residues" evidence="9">
    <location>
        <begin position="418"/>
        <end position="439"/>
    </location>
</feature>
<accession>A0A2I3GAL9</accession>
<dbReference type="Ensembl" id="ENSNLET00000033100.1">
    <property type="protein sequence ID" value="ENSNLEP00000028335.1"/>
    <property type="gene ID" value="ENSNLEG00000032638.1"/>
</dbReference>
<feature type="region of interest" description="Disordered" evidence="9">
    <location>
        <begin position="793"/>
        <end position="819"/>
    </location>
</feature>
<dbReference type="GO" id="GO:0016363">
    <property type="term" value="C:nuclear matrix"/>
    <property type="evidence" value="ECO:0007669"/>
    <property type="project" value="Ensembl"/>
</dbReference>
<dbReference type="AlphaFoldDB" id="A0A2I3GAL9"/>
<proteinExistence type="predicted"/>
<keyword evidence="4" id="KW-0832">Ubl conjugation</keyword>
<comment type="subcellular location">
    <subcellularLocation>
        <location evidence="1">Nucleus</location>
    </subcellularLocation>
</comment>
<reference evidence="10" key="2">
    <citation type="submission" date="2025-08" db="UniProtKB">
        <authorList>
            <consortium name="Ensembl"/>
        </authorList>
    </citation>
    <scope>IDENTIFICATION</scope>
</reference>
<reference evidence="10 11" key="1">
    <citation type="submission" date="2012-10" db="EMBL/GenBank/DDBJ databases">
        <authorList>
            <consortium name="Gibbon Genome Sequencing Consortium"/>
        </authorList>
    </citation>
    <scope>NUCLEOTIDE SEQUENCE [LARGE SCALE GENOMIC DNA]</scope>
</reference>
<dbReference type="GO" id="GO:0016477">
    <property type="term" value="P:cell migration"/>
    <property type="evidence" value="ECO:0007669"/>
    <property type="project" value="Ensembl"/>
</dbReference>
<feature type="compositionally biased region" description="Basic and acidic residues" evidence="9">
    <location>
        <begin position="108"/>
        <end position="128"/>
    </location>
</feature>
<evidence type="ECO:0000256" key="1">
    <source>
        <dbReference type="ARBA" id="ARBA00004123"/>
    </source>
</evidence>
<feature type="compositionally biased region" description="Low complexity" evidence="9">
    <location>
        <begin position="486"/>
        <end position="496"/>
    </location>
</feature>
<feature type="region of interest" description="Disordered" evidence="9">
    <location>
        <begin position="1"/>
        <end position="597"/>
    </location>
</feature>
<evidence type="ECO:0000313" key="11">
    <source>
        <dbReference type="Proteomes" id="UP000001073"/>
    </source>
</evidence>
<dbReference type="GO" id="GO:0019904">
    <property type="term" value="F:protein domain specific binding"/>
    <property type="evidence" value="ECO:0007669"/>
    <property type="project" value="Ensembl"/>
</dbReference>
<evidence type="ECO:0000256" key="4">
    <source>
        <dbReference type="ARBA" id="ARBA00022843"/>
    </source>
</evidence>
<dbReference type="GO" id="GO:0003714">
    <property type="term" value="F:transcription corepressor activity"/>
    <property type="evidence" value="ECO:0007669"/>
    <property type="project" value="Ensembl"/>
</dbReference>
<feature type="compositionally biased region" description="Pro residues" evidence="9">
    <location>
        <begin position="682"/>
        <end position="707"/>
    </location>
</feature>
<dbReference type="Proteomes" id="UP000001073">
    <property type="component" value="Chromosome 23"/>
</dbReference>
<dbReference type="InterPro" id="IPR002951">
    <property type="entry name" value="Atrophin-like"/>
</dbReference>
<dbReference type="PRINTS" id="PR01222">
    <property type="entry name" value="ATROPHIN"/>
</dbReference>
<protein>
    <submittedName>
        <fullName evidence="10">Atrophin 1</fullName>
    </submittedName>
</protein>
<gene>
    <name evidence="10" type="primary">ATN1</name>
    <name evidence="10" type="synonym">C23H12orf57</name>
</gene>
<dbReference type="GO" id="GO:0051402">
    <property type="term" value="P:neuron apoptotic process"/>
    <property type="evidence" value="ECO:0007669"/>
    <property type="project" value="Ensembl"/>
</dbReference>
<dbReference type="GeneTree" id="ENSGT00940000153615"/>
<dbReference type="GO" id="GO:0003713">
    <property type="term" value="F:transcription coactivator activity"/>
    <property type="evidence" value="ECO:0007669"/>
    <property type="project" value="Ensembl"/>
</dbReference>
<dbReference type="GO" id="GO:0005737">
    <property type="term" value="C:cytoplasm"/>
    <property type="evidence" value="ECO:0007669"/>
    <property type="project" value="Ensembl"/>
</dbReference>
<dbReference type="GO" id="GO:0005654">
    <property type="term" value="C:nucleoplasm"/>
    <property type="evidence" value="ECO:0007669"/>
    <property type="project" value="Ensembl"/>
</dbReference>
<dbReference type="PANTHER" id="PTHR13859">
    <property type="entry name" value="ATROPHIN-RELATED"/>
    <property type="match status" value="1"/>
</dbReference>
<dbReference type="InParanoid" id="A0A2I3GAL9"/>
<feature type="compositionally biased region" description="Basic and acidic residues" evidence="9">
    <location>
        <begin position="17"/>
        <end position="29"/>
    </location>
</feature>
<keyword evidence="11" id="KW-1185">Reference proteome</keyword>
<evidence type="ECO:0000256" key="6">
    <source>
        <dbReference type="ARBA" id="ARBA00023015"/>
    </source>
</evidence>
<feature type="compositionally biased region" description="Polar residues" evidence="9">
    <location>
        <begin position="129"/>
        <end position="152"/>
    </location>
</feature>
<feature type="compositionally biased region" description="Basic and acidic residues" evidence="9">
    <location>
        <begin position="45"/>
        <end position="63"/>
    </location>
</feature>
<dbReference type="GO" id="GO:0008584">
    <property type="term" value="P:male gonad development"/>
    <property type="evidence" value="ECO:0007669"/>
    <property type="project" value="Ensembl"/>
</dbReference>
<evidence type="ECO:0000256" key="2">
    <source>
        <dbReference type="ARBA" id="ARBA00022499"/>
    </source>
</evidence>
<dbReference type="OMA" id="YPHSLES"/>
<dbReference type="GO" id="GO:0032094">
    <property type="term" value="P:response to food"/>
    <property type="evidence" value="ECO:0007669"/>
    <property type="project" value="Ensembl"/>
</dbReference>
<dbReference type="GO" id="GO:0008340">
    <property type="term" value="P:determination of adult lifespan"/>
    <property type="evidence" value="ECO:0007669"/>
    <property type="project" value="Ensembl"/>
</dbReference>
<dbReference type="Pfam" id="PF14974">
    <property type="entry name" value="P_C10"/>
    <property type="match status" value="1"/>
</dbReference>
<sequence>MKTRQNKDSMSMRSGRKKEAPGPREELRSRGRASPGGVSTSSSDGKAEKSRQTAKKARVEEASTPKVNKQGRSEEISESESEETNAPKKTKTEQELPRPQSPSDLDSLDGRSLNDDGSSDPRDIDQDNRSTSPSIYSPGSVENDSDSSSGLSQGPARPYHQPPLFPPSPPPPDSTPRQPEAGFEPHPSVTPTGYHAPMEPPTSRMFQAPPGAPPPHPQLYPGGTGGVLSGPPMGSKGGGAASSVGGPNGGKQHPPPTTPISVSSSGASGAPPTKPPTTAVGGGNLPSAPPPANFPHVTPNLPPPPALRPLNNASASPPGLGAQPLPGHLPSPHAMGQGMGGLPPGPEKGPTLAPSPHSLPPASSSSAPAPPMRFPYSSSSSSSAAASSSSSSSSSSASPYPASQALPSYPHSFPPPTSLSVSNQPPKYTQPSLPSQAVWSQGPPPPPPYGRLLANSSAHPGPFPPSTGAQSTAHAPASTHHHHHQQQQQQQHHGSSGPPPPGAFPHPLEGGSSHHAHPYAMSPSLGSLRPYPPGPAHLPPPHSQVSYSQAGPNGPPVSSSSNSSSSTSQGSYPCSHPSPSQGPQGAPYPFPPVPTVTTSSATLSTVIATVASSPAGYKTASPPGPPPYGKRALSPGAYKTATPPGYKPGSPPSFRTGTPPGYRGTSPPAGPGTFKPGSPTVGPGPLPPAGPSGLPSLPPPPAAPASGPPLSATQIKQEPAEEYETPESPVPPARSPSPPPKVVDVPSHASQSARFNKHLDRGFNSCARSDLYFVPLEGSKLAKKRADLVEKVRREAEQRAREEKEREREREPTSFHNFRFDSTFPCTPQKLAQEGRAPVECPSLGPVPHRPPFEPGSAVATVPPYLGPDTPALRTLSEYARPHVMSPGNRNHPFYVPLGAVDPGLLGYNVPALYSSDPAAREREREARERDLRDRLKPGFEVKPSELEPLHGVPGPGLDPFPRHGGLALQPGPPGLHPFPFHPSLGPLERERLALAAGPALRPDMSYAERLAAERQHAERVAALGNDPLARLQMLNVTPHHHQHSHIHSHLHLHQQDAIHAASASVHPLIDPLASGSHLTRIPYPAGTLPNPLLPHPLHENEVLRHQLFAAPYRDLPASLSAPMSAAHQLQAMHAQSAELQRLALEQQQWLHAHHPLHSVPLPAQEDYYSVDPPLPLAGVLKFARLVKSYEAQDPEIASLSGKLKALFLPPMTLPPHGPAAGGSVAAS</sequence>
<feature type="compositionally biased region" description="Low complexity" evidence="9">
    <location>
        <begin position="469"/>
        <end position="478"/>
    </location>
</feature>
<dbReference type="GO" id="GO:0035264">
    <property type="term" value="P:multicellular organism growth"/>
    <property type="evidence" value="ECO:0007669"/>
    <property type="project" value="Ensembl"/>
</dbReference>
<reference evidence="10" key="3">
    <citation type="submission" date="2025-09" db="UniProtKB">
        <authorList>
            <consortium name="Ensembl"/>
        </authorList>
    </citation>
    <scope>IDENTIFICATION</scope>
</reference>
<name>A0A2I3GAL9_NOMLE</name>
<evidence type="ECO:0000256" key="3">
    <source>
        <dbReference type="ARBA" id="ARBA00022553"/>
    </source>
</evidence>
<dbReference type="GO" id="GO:0001906">
    <property type="term" value="P:cell killing"/>
    <property type="evidence" value="ECO:0007669"/>
    <property type="project" value="Ensembl"/>
</dbReference>
<dbReference type="GO" id="GO:0000122">
    <property type="term" value="P:negative regulation of transcription by RNA polymerase II"/>
    <property type="evidence" value="ECO:0007669"/>
    <property type="project" value="Ensembl"/>
</dbReference>
<dbReference type="FunCoup" id="A0A2I3GAL9">
    <property type="interactions" value="2067"/>
</dbReference>
<keyword evidence="8" id="KW-0539">Nucleus</keyword>
<dbReference type="GO" id="GO:0007283">
    <property type="term" value="P:spermatogenesis"/>
    <property type="evidence" value="ECO:0007669"/>
    <property type="project" value="Ensembl"/>
</dbReference>
<dbReference type="GO" id="GO:0030011">
    <property type="term" value="P:maintenance of cell polarity"/>
    <property type="evidence" value="ECO:0007669"/>
    <property type="project" value="Ensembl"/>
</dbReference>
<dbReference type="EMBL" id="ADFV01078518">
    <property type="status" value="NOT_ANNOTATED_CDS"/>
    <property type="molecule type" value="Genomic_DNA"/>
</dbReference>
<keyword evidence="3" id="KW-0597">Phosphoprotein</keyword>
<dbReference type="Pfam" id="PF03154">
    <property type="entry name" value="Atrophin-1"/>
    <property type="match status" value="2"/>
</dbReference>
<feature type="compositionally biased region" description="Low complexity" evidence="9">
    <location>
        <begin position="558"/>
        <end position="575"/>
    </location>
</feature>
<keyword evidence="5" id="KW-0007">Acetylation</keyword>
<feature type="region of interest" description="Disordered" evidence="9">
    <location>
        <begin position="611"/>
        <end position="756"/>
    </location>
</feature>
<feature type="compositionally biased region" description="Pro residues" evidence="9">
    <location>
        <begin position="728"/>
        <end position="741"/>
    </location>
</feature>
<feature type="compositionally biased region" description="Low complexity" evidence="9">
    <location>
        <begin position="352"/>
        <end position="367"/>
    </location>
</feature>
<feature type="compositionally biased region" description="Pro residues" evidence="9">
    <location>
        <begin position="160"/>
        <end position="174"/>
    </location>
</feature>
<feature type="compositionally biased region" description="Low complexity" evidence="9">
    <location>
        <begin position="259"/>
        <end position="279"/>
    </location>
</feature>
<evidence type="ECO:0000256" key="9">
    <source>
        <dbReference type="SAM" id="MobiDB-lite"/>
    </source>
</evidence>
<dbReference type="InterPro" id="IPR017993">
    <property type="entry name" value="Atrophin-1"/>
</dbReference>